<dbReference type="AlphaFoldDB" id="W0RSN4"/>
<evidence type="ECO:0000256" key="6">
    <source>
        <dbReference type="ARBA" id="ARBA00023136"/>
    </source>
</evidence>
<dbReference type="Pfam" id="PF02687">
    <property type="entry name" value="FtsX"/>
    <property type="match status" value="2"/>
</dbReference>
<feature type="transmembrane region" description="Helical" evidence="7">
    <location>
        <begin position="143"/>
        <end position="167"/>
    </location>
</feature>
<keyword evidence="6 7" id="KW-0472">Membrane</keyword>
<evidence type="ECO:0000313" key="9">
    <source>
        <dbReference type="EMBL" id="AHG92598.1"/>
    </source>
</evidence>
<feature type="transmembrane region" description="Helical" evidence="7">
    <location>
        <begin position="537"/>
        <end position="555"/>
    </location>
</feature>
<dbReference type="InParanoid" id="W0RSN4"/>
<keyword evidence="5 7" id="KW-1133">Transmembrane helix</keyword>
<feature type="transmembrane region" description="Helical" evidence="7">
    <location>
        <begin position="446"/>
        <end position="467"/>
    </location>
</feature>
<name>W0RSN4_9BACT</name>
<protein>
    <recommendedName>
        <fullName evidence="8">ABC3 transporter permease C-terminal domain-containing protein</fullName>
    </recommendedName>
</protein>
<dbReference type="EMBL" id="CP007129">
    <property type="protein sequence ID" value="AHG92598.1"/>
    <property type="molecule type" value="Genomic_DNA"/>
</dbReference>
<evidence type="ECO:0000256" key="2">
    <source>
        <dbReference type="ARBA" id="ARBA00005236"/>
    </source>
</evidence>
<dbReference type="PANTHER" id="PTHR30489:SF0">
    <property type="entry name" value="LIPOPROTEIN-RELEASING SYSTEM TRANSMEMBRANE PROTEIN LOLE"/>
    <property type="match status" value="1"/>
</dbReference>
<dbReference type="GO" id="GO:0098797">
    <property type="term" value="C:plasma membrane protein complex"/>
    <property type="evidence" value="ECO:0007669"/>
    <property type="project" value="TreeGrafter"/>
</dbReference>
<dbReference type="GO" id="GO:0044874">
    <property type="term" value="P:lipoprotein localization to outer membrane"/>
    <property type="evidence" value="ECO:0007669"/>
    <property type="project" value="TreeGrafter"/>
</dbReference>
<dbReference type="InterPro" id="IPR051447">
    <property type="entry name" value="Lipoprotein-release_system"/>
</dbReference>
<evidence type="ECO:0000256" key="3">
    <source>
        <dbReference type="ARBA" id="ARBA00022475"/>
    </source>
</evidence>
<keyword evidence="3" id="KW-1003">Cell membrane</keyword>
<accession>W0RSN4</accession>
<comment type="subcellular location">
    <subcellularLocation>
        <location evidence="1">Cell membrane</location>
        <topology evidence="1">Multi-pass membrane protein</topology>
    </subcellularLocation>
</comment>
<gene>
    <name evidence="9" type="ORF">J421_5063</name>
</gene>
<evidence type="ECO:0000256" key="7">
    <source>
        <dbReference type="SAM" id="Phobius"/>
    </source>
</evidence>
<proteinExistence type="inferred from homology"/>
<geneLocation type="plasmid" evidence="9 10">
    <name>1</name>
</geneLocation>
<dbReference type="HOGENOM" id="CLU_005531_2_0_0"/>
<feature type="domain" description="ABC3 transporter permease C-terminal" evidence="8">
    <location>
        <begin position="55"/>
        <end position="175"/>
    </location>
</feature>
<organism evidence="9 10">
    <name type="scientific">Gemmatirosa kalamazoonensis</name>
    <dbReference type="NCBI Taxonomy" id="861299"/>
    <lineage>
        <taxon>Bacteria</taxon>
        <taxon>Pseudomonadati</taxon>
        <taxon>Gemmatimonadota</taxon>
        <taxon>Gemmatimonadia</taxon>
        <taxon>Gemmatimonadales</taxon>
        <taxon>Gemmatimonadaceae</taxon>
        <taxon>Gemmatirosa</taxon>
    </lineage>
</organism>
<dbReference type="PATRIC" id="fig|861299.3.peg.5116"/>
<dbReference type="InterPro" id="IPR003838">
    <property type="entry name" value="ABC3_permease_C"/>
</dbReference>
<feature type="transmembrane region" description="Helical" evidence="7">
    <location>
        <begin position="98"/>
        <end position="123"/>
    </location>
</feature>
<keyword evidence="9" id="KW-0614">Plasmid</keyword>
<keyword evidence="4 7" id="KW-0812">Transmembrane</keyword>
<feature type="domain" description="ABC3 transporter permease C-terminal" evidence="8">
    <location>
        <begin position="446"/>
        <end position="563"/>
    </location>
</feature>
<dbReference type="PANTHER" id="PTHR30489">
    <property type="entry name" value="LIPOPROTEIN-RELEASING SYSTEM TRANSMEMBRANE PROTEIN LOLE"/>
    <property type="match status" value="1"/>
</dbReference>
<evidence type="ECO:0000256" key="5">
    <source>
        <dbReference type="ARBA" id="ARBA00022989"/>
    </source>
</evidence>
<keyword evidence="10" id="KW-1185">Reference proteome</keyword>
<feature type="transmembrane region" description="Helical" evidence="7">
    <location>
        <begin position="54"/>
        <end position="77"/>
    </location>
</feature>
<evidence type="ECO:0000313" key="10">
    <source>
        <dbReference type="Proteomes" id="UP000019151"/>
    </source>
</evidence>
<dbReference type="KEGG" id="gba:J421_5063"/>
<comment type="similarity">
    <text evidence="2">Belongs to the ABC-4 integral membrane protein family. LolC/E subfamily.</text>
</comment>
<evidence type="ECO:0000259" key="8">
    <source>
        <dbReference type="Pfam" id="PF02687"/>
    </source>
</evidence>
<evidence type="ECO:0000256" key="1">
    <source>
        <dbReference type="ARBA" id="ARBA00004651"/>
    </source>
</evidence>
<sequence length="572" mass="60343">MALTLAPGASRDAVIASLDSLLAPYGGLGAVGRERQRSHRILEDEFRQLRVFGITLPLIFLLVAAFLLDVVLARLVATQRSEIAALKAFGYTDREVGAHFLAFAGVAVVLGALGGIAVGAWMGTGYTASYGRLFRFPTLAFRVDVVSTAVAVAASGVSALAGALAAVRGAVRLPPAEALRPESPERYRPLLLERLGLEGALSPATRMVLRTIERKPLRAASSALGVALATGMLAGTMSVFDAAYNMADVLFRVAQREDVTVAFTHARPVAAARELLRVPGVLAVEPFRAVPARVRGGAVVRTVALTGVEPDARLHRVTDQWGAVYRVPPAGAVLTTSLARLLGLTTGDTLRVELLERGRTRAVVVVALVDEMVGANVYMDRAALDRLVGDGALVSGAYLRIDPAAADAVLARLKRLPAVAGASSRRAMIDAWERQMAESIRISGSIIVAFAAVIALGVVYNGARIALSERGRELASLRVLGFSRREVAAMLFGEQGAVVAAALPFGALFGVALAAFIARAFEGEYQRFPTVVVARTHLGAVAVVVAAALLAGLAMRRRLNRMDLVAVLKTRE</sequence>
<evidence type="ECO:0000256" key="4">
    <source>
        <dbReference type="ARBA" id="ARBA00022692"/>
    </source>
</evidence>
<dbReference type="Proteomes" id="UP000019151">
    <property type="component" value="Plasmid 1"/>
</dbReference>
<feature type="transmembrane region" description="Helical" evidence="7">
    <location>
        <begin position="488"/>
        <end position="517"/>
    </location>
</feature>
<reference evidence="9 10" key="1">
    <citation type="journal article" date="2014" name="Genome Announc.">
        <title>Genome Sequence and Methylome of Soil Bacterium Gemmatirosa kalamazoonensis KBS708T, a Member of the Rarely Cultivated Gemmatimonadetes Phylum.</title>
        <authorList>
            <person name="Debruyn J.M."/>
            <person name="Radosevich M."/>
            <person name="Wommack K.E."/>
            <person name="Polson S.W."/>
            <person name="Hauser L.J."/>
            <person name="Fawaz M.N."/>
            <person name="Korlach J."/>
            <person name="Tsai Y.C."/>
        </authorList>
    </citation>
    <scope>NUCLEOTIDE SEQUENCE [LARGE SCALE GENOMIC DNA]</scope>
    <source>
        <strain evidence="9 10">KBS708</strain>
        <plasmid evidence="10">Plasmid 1</plasmid>
    </source>
</reference>
<feature type="transmembrane region" description="Helical" evidence="7">
    <location>
        <begin position="219"/>
        <end position="240"/>
    </location>
</feature>